<feature type="domain" description="Histidine kinase" evidence="14">
    <location>
        <begin position="383"/>
        <end position="605"/>
    </location>
</feature>
<dbReference type="InterPro" id="IPR003661">
    <property type="entry name" value="HisK_dim/P_dom"/>
</dbReference>
<dbReference type="InterPro" id="IPR050736">
    <property type="entry name" value="Sensor_HK_Regulatory"/>
</dbReference>
<dbReference type="PRINTS" id="PR00344">
    <property type="entry name" value="BCTRLSENSOR"/>
</dbReference>
<feature type="transmembrane region" description="Helical" evidence="13">
    <location>
        <begin position="12"/>
        <end position="32"/>
    </location>
</feature>
<dbReference type="SUPFAM" id="SSF55874">
    <property type="entry name" value="ATPase domain of HSP90 chaperone/DNA topoisomerase II/histidine kinase"/>
    <property type="match status" value="1"/>
</dbReference>
<evidence type="ECO:0000256" key="9">
    <source>
        <dbReference type="ARBA" id="ARBA00022989"/>
    </source>
</evidence>
<keyword evidence="5" id="KW-0597">Phosphoprotein</keyword>
<dbReference type="InterPro" id="IPR003594">
    <property type="entry name" value="HATPase_dom"/>
</dbReference>
<protein>
    <recommendedName>
        <fullName evidence="3">histidine kinase</fullName>
        <ecNumber evidence="3">2.7.13.3</ecNumber>
    </recommendedName>
</protein>
<keyword evidence="8 15" id="KW-0418">Kinase</keyword>
<dbReference type="Gene3D" id="1.10.287.130">
    <property type="match status" value="1"/>
</dbReference>
<evidence type="ECO:0000256" key="4">
    <source>
        <dbReference type="ARBA" id="ARBA00022475"/>
    </source>
</evidence>
<dbReference type="Gene3D" id="3.30.450.20">
    <property type="entry name" value="PAS domain"/>
    <property type="match status" value="1"/>
</dbReference>
<dbReference type="Pfam" id="PF02743">
    <property type="entry name" value="dCache_1"/>
    <property type="match status" value="1"/>
</dbReference>
<dbReference type="CDD" id="cd00082">
    <property type="entry name" value="HisKA"/>
    <property type="match status" value="1"/>
</dbReference>
<keyword evidence="16" id="KW-1185">Reference proteome</keyword>
<dbReference type="OrthoDB" id="8127at2157"/>
<dbReference type="KEGG" id="nga:Ngar_c08680"/>
<dbReference type="SMART" id="SM00387">
    <property type="entry name" value="HATPase_c"/>
    <property type="match status" value="1"/>
</dbReference>
<dbReference type="PROSITE" id="PS50109">
    <property type="entry name" value="HIS_KIN"/>
    <property type="match status" value="1"/>
</dbReference>
<keyword evidence="11 13" id="KW-0472">Membrane</keyword>
<feature type="coiled-coil region" evidence="12">
    <location>
        <begin position="342"/>
        <end position="376"/>
    </location>
</feature>
<dbReference type="EMBL" id="CP002408">
    <property type="protein sequence ID" value="AFU57810.1"/>
    <property type="molecule type" value="Genomic_DNA"/>
</dbReference>
<dbReference type="InterPro" id="IPR036890">
    <property type="entry name" value="HATPase_C_sf"/>
</dbReference>
<keyword evidence="4" id="KW-1003">Cell membrane</keyword>
<evidence type="ECO:0000256" key="3">
    <source>
        <dbReference type="ARBA" id="ARBA00012438"/>
    </source>
</evidence>
<dbReference type="RefSeq" id="WP_015018355.1">
    <property type="nucleotide sequence ID" value="NC_018719.1"/>
</dbReference>
<dbReference type="SMART" id="SM00388">
    <property type="entry name" value="HisKA"/>
    <property type="match status" value="1"/>
</dbReference>
<evidence type="ECO:0000313" key="15">
    <source>
        <dbReference type="EMBL" id="AFU57810.1"/>
    </source>
</evidence>
<keyword evidence="7 13" id="KW-0812">Transmembrane</keyword>
<dbReference type="GO" id="GO:0000155">
    <property type="term" value="F:phosphorelay sensor kinase activity"/>
    <property type="evidence" value="ECO:0007669"/>
    <property type="project" value="InterPro"/>
</dbReference>
<dbReference type="GeneID" id="13795263"/>
<dbReference type="STRING" id="1237085.Ngar_c08680"/>
<evidence type="ECO:0000259" key="14">
    <source>
        <dbReference type="PROSITE" id="PS50109"/>
    </source>
</evidence>
<dbReference type="SUPFAM" id="SSF47384">
    <property type="entry name" value="Homodimeric domain of signal transducing histidine kinase"/>
    <property type="match status" value="1"/>
</dbReference>
<evidence type="ECO:0000256" key="13">
    <source>
        <dbReference type="SAM" id="Phobius"/>
    </source>
</evidence>
<dbReference type="InterPro" id="IPR033479">
    <property type="entry name" value="dCache_1"/>
</dbReference>
<dbReference type="Pfam" id="PF00512">
    <property type="entry name" value="HisKA"/>
    <property type="match status" value="1"/>
</dbReference>
<dbReference type="InterPro" id="IPR004358">
    <property type="entry name" value="Sig_transdc_His_kin-like_C"/>
</dbReference>
<dbReference type="SUPFAM" id="SSF103190">
    <property type="entry name" value="Sensory domain-like"/>
    <property type="match status" value="1"/>
</dbReference>
<evidence type="ECO:0000256" key="2">
    <source>
        <dbReference type="ARBA" id="ARBA00004651"/>
    </source>
</evidence>
<name>K0IDN4_NITGG</name>
<evidence type="ECO:0000256" key="5">
    <source>
        <dbReference type="ARBA" id="ARBA00022553"/>
    </source>
</evidence>
<gene>
    <name evidence="15" type="ordered locus">Ngar_c08680</name>
</gene>
<keyword evidence="6" id="KW-0808">Transferase</keyword>
<dbReference type="CDD" id="cd12914">
    <property type="entry name" value="PDC1_DGC_like"/>
    <property type="match status" value="1"/>
</dbReference>
<dbReference type="InterPro" id="IPR029151">
    <property type="entry name" value="Sensor-like_sf"/>
</dbReference>
<feature type="transmembrane region" description="Helical" evidence="13">
    <location>
        <begin position="322"/>
        <end position="342"/>
    </location>
</feature>
<dbReference type="InParanoid" id="K0IDN4"/>
<evidence type="ECO:0000256" key="7">
    <source>
        <dbReference type="ARBA" id="ARBA00022692"/>
    </source>
</evidence>
<evidence type="ECO:0000313" key="16">
    <source>
        <dbReference type="Proteomes" id="UP000008037"/>
    </source>
</evidence>
<evidence type="ECO:0000256" key="1">
    <source>
        <dbReference type="ARBA" id="ARBA00000085"/>
    </source>
</evidence>
<evidence type="ECO:0000256" key="8">
    <source>
        <dbReference type="ARBA" id="ARBA00022777"/>
    </source>
</evidence>
<comment type="subcellular location">
    <subcellularLocation>
        <location evidence="2">Cell membrane</location>
        <topology evidence="2">Multi-pass membrane protein</topology>
    </subcellularLocation>
</comment>
<dbReference type="Proteomes" id="UP000008037">
    <property type="component" value="Chromosome"/>
</dbReference>
<evidence type="ECO:0000256" key="10">
    <source>
        <dbReference type="ARBA" id="ARBA00023012"/>
    </source>
</evidence>
<proteinExistence type="predicted"/>
<comment type="catalytic activity">
    <reaction evidence="1">
        <text>ATP + protein L-histidine = ADP + protein N-phospho-L-histidine.</text>
        <dbReference type="EC" id="2.7.13.3"/>
    </reaction>
</comment>
<reference evidence="15 16" key="1">
    <citation type="journal article" date="2012" name="Environ. Microbiol.">
        <title>The genome of the ammonia-oxidizing Candidatus Nitrososphaera gargensis: insights into metabolic versatility and environmental adaptations.</title>
        <authorList>
            <person name="Spang A."/>
            <person name="Poehlein A."/>
            <person name="Offre P."/>
            <person name="Zumbragel S."/>
            <person name="Haider S."/>
            <person name="Rychlik N."/>
            <person name="Nowka B."/>
            <person name="Schmeisser C."/>
            <person name="Lebedeva E.V."/>
            <person name="Rattei T."/>
            <person name="Bohm C."/>
            <person name="Schmid M."/>
            <person name="Galushko A."/>
            <person name="Hatzenpichler R."/>
            <person name="Weinmaier T."/>
            <person name="Daniel R."/>
            <person name="Schleper C."/>
            <person name="Spieck E."/>
            <person name="Streit W."/>
            <person name="Wagner M."/>
        </authorList>
    </citation>
    <scope>NUCLEOTIDE SEQUENCE [LARGE SCALE GENOMIC DNA]</scope>
    <source>
        <strain evidence="16">Ga9.2</strain>
    </source>
</reference>
<dbReference type="Pfam" id="PF02518">
    <property type="entry name" value="HATPase_c"/>
    <property type="match status" value="1"/>
</dbReference>
<dbReference type="InterPro" id="IPR005467">
    <property type="entry name" value="His_kinase_dom"/>
</dbReference>
<evidence type="ECO:0000256" key="12">
    <source>
        <dbReference type="SAM" id="Coils"/>
    </source>
</evidence>
<dbReference type="BioCyc" id="CNIT1237085:G1324-866-MONOMER"/>
<dbReference type="HOGENOM" id="CLU_031353_0_0_2"/>
<dbReference type="Gene3D" id="3.30.565.10">
    <property type="entry name" value="Histidine kinase-like ATPase, C-terminal domain"/>
    <property type="match status" value="1"/>
</dbReference>
<dbReference type="PANTHER" id="PTHR43711:SF1">
    <property type="entry name" value="HISTIDINE KINASE 1"/>
    <property type="match status" value="1"/>
</dbReference>
<dbReference type="EC" id="2.7.13.3" evidence="3"/>
<dbReference type="GO" id="GO:0005886">
    <property type="term" value="C:plasma membrane"/>
    <property type="evidence" value="ECO:0007669"/>
    <property type="project" value="UniProtKB-SubCell"/>
</dbReference>
<dbReference type="InterPro" id="IPR036097">
    <property type="entry name" value="HisK_dim/P_sf"/>
</dbReference>
<keyword evidence="9 13" id="KW-1133">Transmembrane helix</keyword>
<sequence>MKNITKLILSRSNIILLVIIGAVAISLSALSYQYSTYNARQIAANADEDVRKDTERQATDIRGILENKINTVVSNLHIIANTPSVERGEELESRVLFDTAENTIGAPLDFVAWLNSDGRLVWSSNVNASTWAQYGGVDLSMRPYFIEARDTREPYFSSIIESVDDIPRVFMSVPVIDNEQNFRGIVYAGYRLDTAAQLVRDEVIEEDSESRILLMSKDGVLLYSRSPEFVGRNLLDEAVLAEIIPSRIPGEEREKVNVVLRDALAGKSGSIDITINDVRNTVAFEPVILNGKHFLTLFILTPHIFAKGTAFLIEQQNNVNTIIIAAIGAMAFAMSFLVLGWNKRLQAAVDARTEELQEANKRLIEANEQLKVASKMQKEFINIAAHELRTPTQAILGYIELLELQKEETEDGKKMMTTTDLRGISRNAKRLQRLTEDILDVTRIESNSLHLNLEKFDLSEVIQTAIYDAQSRLANGKIKFIYNNEPKEKRVVITVNADKERIMQVLSNLLDNSIKFTKEGTISISAQRAGDRQVAMVSIKDTGTGIHPDIMPKLFTKFTTKSEKGTGLGLFLTKSIVEAHGGEIWAENNSDVKGATFTFTIPLEQQKTKDDDNNSDNRC</sequence>
<keyword evidence="12" id="KW-0175">Coiled coil</keyword>
<evidence type="ECO:0000256" key="11">
    <source>
        <dbReference type="ARBA" id="ARBA00023136"/>
    </source>
</evidence>
<organism evidence="15 16">
    <name type="scientific">Nitrososphaera gargensis (strain Ga9.2)</name>
    <dbReference type="NCBI Taxonomy" id="1237085"/>
    <lineage>
        <taxon>Archaea</taxon>
        <taxon>Nitrososphaerota</taxon>
        <taxon>Nitrososphaeria</taxon>
        <taxon>Nitrososphaerales</taxon>
        <taxon>Nitrososphaeraceae</taxon>
        <taxon>Nitrososphaera</taxon>
    </lineage>
</organism>
<evidence type="ECO:0000256" key="6">
    <source>
        <dbReference type="ARBA" id="ARBA00022679"/>
    </source>
</evidence>
<dbReference type="AlphaFoldDB" id="K0IDN4"/>
<keyword evidence="10" id="KW-0902">Two-component regulatory system</keyword>
<accession>K0IDN4</accession>
<dbReference type="PANTHER" id="PTHR43711">
    <property type="entry name" value="TWO-COMPONENT HISTIDINE KINASE"/>
    <property type="match status" value="1"/>
</dbReference>